<dbReference type="InterPro" id="IPR014729">
    <property type="entry name" value="Rossmann-like_a/b/a_fold"/>
</dbReference>
<dbReference type="InterPro" id="IPR006016">
    <property type="entry name" value="UspA"/>
</dbReference>
<protein>
    <submittedName>
        <fullName evidence="5">Universal stress protein</fullName>
    </submittedName>
</protein>
<evidence type="ECO:0000259" key="4">
    <source>
        <dbReference type="Pfam" id="PF00582"/>
    </source>
</evidence>
<evidence type="ECO:0000313" key="6">
    <source>
        <dbReference type="Proteomes" id="UP000658127"/>
    </source>
</evidence>
<evidence type="ECO:0000313" key="5">
    <source>
        <dbReference type="EMBL" id="GGN79306.1"/>
    </source>
</evidence>
<dbReference type="PANTHER" id="PTHR46268:SF27">
    <property type="entry name" value="UNIVERSAL STRESS PROTEIN RV2623"/>
    <property type="match status" value="1"/>
</dbReference>
<dbReference type="EMBL" id="BMNE01000003">
    <property type="protein sequence ID" value="GGN79306.1"/>
    <property type="molecule type" value="Genomic_DNA"/>
</dbReference>
<dbReference type="Proteomes" id="UP000658127">
    <property type="component" value="Unassembled WGS sequence"/>
</dbReference>
<gene>
    <name evidence="5" type="ORF">GCM10011610_27610</name>
</gene>
<feature type="domain" description="UspA" evidence="4">
    <location>
        <begin position="165"/>
        <end position="301"/>
    </location>
</feature>
<dbReference type="SUPFAM" id="SSF52402">
    <property type="entry name" value="Adenine nucleotide alpha hydrolases-like"/>
    <property type="match status" value="2"/>
</dbReference>
<dbReference type="PRINTS" id="PR01438">
    <property type="entry name" value="UNVRSLSTRESS"/>
</dbReference>
<dbReference type="Gene3D" id="3.40.50.620">
    <property type="entry name" value="HUPs"/>
    <property type="match status" value="2"/>
</dbReference>
<dbReference type="InterPro" id="IPR006015">
    <property type="entry name" value="Universal_stress_UspA"/>
</dbReference>
<proteinExistence type="inferred from homology"/>
<evidence type="ECO:0000256" key="2">
    <source>
        <dbReference type="ARBA" id="ARBA00022741"/>
    </source>
</evidence>
<comment type="caution">
    <text evidence="5">The sequence shown here is derived from an EMBL/GenBank/DDBJ whole genome shotgun (WGS) entry which is preliminary data.</text>
</comment>
<reference evidence="6" key="1">
    <citation type="journal article" date="2019" name="Int. J. Syst. Evol. Microbiol.">
        <title>The Global Catalogue of Microorganisms (GCM) 10K type strain sequencing project: providing services to taxonomists for standard genome sequencing and annotation.</title>
        <authorList>
            <consortium name="The Broad Institute Genomics Platform"/>
            <consortium name="The Broad Institute Genome Sequencing Center for Infectious Disease"/>
            <person name="Wu L."/>
            <person name="Ma J."/>
        </authorList>
    </citation>
    <scope>NUCLEOTIDE SEQUENCE [LARGE SCALE GENOMIC DNA]</scope>
    <source>
        <strain evidence="6">CGMCC 4.7329</strain>
    </source>
</reference>
<keyword evidence="2" id="KW-0547">Nucleotide-binding</keyword>
<feature type="domain" description="UspA" evidence="4">
    <location>
        <begin position="15"/>
        <end position="152"/>
    </location>
</feature>
<evidence type="ECO:0000256" key="1">
    <source>
        <dbReference type="ARBA" id="ARBA00008791"/>
    </source>
</evidence>
<sequence length="305" mass="31869">MTAPSVDPQSPTAAPVVVGIDGSRAGGLAVRWAAETAAAAGRRLRIVHAADLTAAHILLDPYELPMASVTDAMHTFSADCLAAARQQAQAIDPALIIETEVVDGTPAQVLINETDTAHLTAVGALGLSGGGLFGSTVLAVAAYAHGQVVIVRDCGSEQPTRHLGPVVVGIDESEYSRTALAAAFAEANQRDAELVVVHCWSDLRFDWFAGLPDVLADRTAQADAQELISAQLTGWTEKYPEVPVVRNIYVAGPSHHLIEWSKSAQLVVVGNRGRGGFPGLQLGSTSNAVIQCAHCPVMVVHPRSG</sequence>
<name>A0ABQ2KEI5_9NOCA</name>
<dbReference type="Pfam" id="PF00582">
    <property type="entry name" value="Usp"/>
    <property type="match status" value="2"/>
</dbReference>
<evidence type="ECO:0000256" key="3">
    <source>
        <dbReference type="ARBA" id="ARBA00022840"/>
    </source>
</evidence>
<dbReference type="PANTHER" id="PTHR46268">
    <property type="entry name" value="STRESS RESPONSE PROTEIN NHAX"/>
    <property type="match status" value="1"/>
</dbReference>
<keyword evidence="6" id="KW-1185">Reference proteome</keyword>
<comment type="similarity">
    <text evidence="1">Belongs to the universal stress protein A family.</text>
</comment>
<accession>A0ABQ2KEI5</accession>
<keyword evidence="3" id="KW-0067">ATP-binding</keyword>
<organism evidence="5 6">
    <name type="scientific">Nocardia rhizosphaerihabitans</name>
    <dbReference type="NCBI Taxonomy" id="1691570"/>
    <lineage>
        <taxon>Bacteria</taxon>
        <taxon>Bacillati</taxon>
        <taxon>Actinomycetota</taxon>
        <taxon>Actinomycetes</taxon>
        <taxon>Mycobacteriales</taxon>
        <taxon>Nocardiaceae</taxon>
        <taxon>Nocardia</taxon>
    </lineage>
</organism>